<accession>K9X485</accession>
<comment type="similarity">
    <text evidence="5">Belongs to the bacterial solute-binding protein 9 family.</text>
</comment>
<dbReference type="PATRIC" id="fig|56107.3.peg.5290"/>
<dbReference type="InterPro" id="IPR006127">
    <property type="entry name" value="ZnuA-like"/>
</dbReference>
<evidence type="ECO:0000256" key="1">
    <source>
        <dbReference type="ARBA" id="ARBA00004196"/>
    </source>
</evidence>
<dbReference type="GO" id="GO:0046872">
    <property type="term" value="F:metal ion binding"/>
    <property type="evidence" value="ECO:0007669"/>
    <property type="project" value="UniProtKB-KW"/>
</dbReference>
<evidence type="ECO:0000313" key="6">
    <source>
        <dbReference type="EMBL" id="AFZ26871.1"/>
    </source>
</evidence>
<dbReference type="SUPFAM" id="SSF53807">
    <property type="entry name" value="Helical backbone' metal receptor"/>
    <property type="match status" value="1"/>
</dbReference>
<dbReference type="eggNOG" id="COG0803">
    <property type="taxonomic scope" value="Bacteria"/>
</dbReference>
<reference evidence="6 7" key="1">
    <citation type="submission" date="2012-06" db="EMBL/GenBank/DDBJ databases">
        <title>Finished chromosome of genome of Cylindrospermum stagnale PCC 7417.</title>
        <authorList>
            <consortium name="US DOE Joint Genome Institute"/>
            <person name="Gugger M."/>
            <person name="Coursin T."/>
            <person name="Rippka R."/>
            <person name="Tandeau De Marsac N."/>
            <person name="Huntemann M."/>
            <person name="Wei C.-L."/>
            <person name="Han J."/>
            <person name="Detter J.C."/>
            <person name="Han C."/>
            <person name="Tapia R."/>
            <person name="Chen A."/>
            <person name="Kyrpides N."/>
            <person name="Mavromatis K."/>
            <person name="Markowitz V."/>
            <person name="Szeto E."/>
            <person name="Ivanova N."/>
            <person name="Pagani I."/>
            <person name="Pati A."/>
            <person name="Goodwin L."/>
            <person name="Nordberg H.P."/>
            <person name="Cantor M.N."/>
            <person name="Hua S.X."/>
            <person name="Woyke T."/>
            <person name="Kerfeld C.A."/>
        </authorList>
    </citation>
    <scope>NUCLEOTIDE SEQUENCE [LARGE SCALE GENOMIC DNA]</scope>
    <source>
        <strain evidence="6 7">PCC 7417</strain>
    </source>
</reference>
<dbReference type="KEGG" id="csg:Cylst_4815"/>
<dbReference type="Proteomes" id="UP000010475">
    <property type="component" value="Chromosome"/>
</dbReference>
<evidence type="ECO:0000256" key="3">
    <source>
        <dbReference type="ARBA" id="ARBA00022723"/>
    </source>
</evidence>
<evidence type="ECO:0000313" key="7">
    <source>
        <dbReference type="Proteomes" id="UP000010475"/>
    </source>
</evidence>
<name>K9X485_9NOST</name>
<dbReference type="InterPro" id="IPR050492">
    <property type="entry name" value="Bact_metal-bind_prot9"/>
</dbReference>
<proteinExistence type="inferred from homology"/>
<dbReference type="InterPro" id="IPR006129">
    <property type="entry name" value="AdhesinB"/>
</dbReference>
<keyword evidence="3" id="KW-0479">Metal-binding</keyword>
<sequence length="353" mass="38811">MKDSARLITGNSRHSILDFRFTPCLKTGALNNFLRATLLALTFGFVGCGNQVVNTSVTQATQPTKVNKNLPQVVATSSVLCDLTKQVAGNTINLTCLISAGANPHTYQPKPEDRKAIEQAKLIFYSGYNFEPSLLKIIKATKNPAPKIAVGQLAVPQPQKVLKKGKKVADPHLWHNAKNTIRMVEVINRNLGKLAPSNAKNYRSKSKQITNELTQLDSWIKLRIASIPDKQRTLVTTDNALGYYVKAYGLAYAGTLKAVNTNAKLTDIRERDLVENIQKAQVPTIFAKTTINPDLIESIATKAEVRVSKRELYTDGLGKPGSDGETYQKMMAANTRTIVEGLGGTYLKFEPRL</sequence>
<dbReference type="PANTHER" id="PTHR42953">
    <property type="entry name" value="HIGH-AFFINITY ZINC UPTAKE SYSTEM PROTEIN ZNUA-RELATED"/>
    <property type="match status" value="1"/>
</dbReference>
<keyword evidence="4" id="KW-0732">Signal</keyword>
<gene>
    <name evidence="6" type="ORF">Cylst_4815</name>
</gene>
<dbReference type="STRING" id="56107.Cylst_4815"/>
<dbReference type="HOGENOM" id="CLU_016838_1_1_3"/>
<dbReference type="GO" id="GO:0007155">
    <property type="term" value="P:cell adhesion"/>
    <property type="evidence" value="ECO:0007669"/>
    <property type="project" value="InterPro"/>
</dbReference>
<keyword evidence="2 5" id="KW-0813">Transport</keyword>
<dbReference type="PRINTS" id="PR00690">
    <property type="entry name" value="ADHESNFAMILY"/>
</dbReference>
<dbReference type="PRINTS" id="PR00691">
    <property type="entry name" value="ADHESINB"/>
</dbReference>
<evidence type="ECO:0000256" key="4">
    <source>
        <dbReference type="ARBA" id="ARBA00022729"/>
    </source>
</evidence>
<dbReference type="Pfam" id="PF01297">
    <property type="entry name" value="ZnuA"/>
    <property type="match status" value="1"/>
</dbReference>
<evidence type="ECO:0000256" key="2">
    <source>
        <dbReference type="ARBA" id="ARBA00022448"/>
    </source>
</evidence>
<dbReference type="InterPro" id="IPR006128">
    <property type="entry name" value="Lipoprotein_PsaA-like"/>
</dbReference>
<evidence type="ECO:0000256" key="5">
    <source>
        <dbReference type="RuleBase" id="RU003512"/>
    </source>
</evidence>
<dbReference type="AlphaFoldDB" id="K9X485"/>
<dbReference type="Gene3D" id="3.40.50.1980">
    <property type="entry name" value="Nitrogenase molybdenum iron protein domain"/>
    <property type="match status" value="2"/>
</dbReference>
<organism evidence="6 7">
    <name type="scientific">Cylindrospermum stagnale PCC 7417</name>
    <dbReference type="NCBI Taxonomy" id="56107"/>
    <lineage>
        <taxon>Bacteria</taxon>
        <taxon>Bacillati</taxon>
        <taxon>Cyanobacteriota</taxon>
        <taxon>Cyanophyceae</taxon>
        <taxon>Nostocales</taxon>
        <taxon>Nostocaceae</taxon>
        <taxon>Cylindrospermum</taxon>
    </lineage>
</organism>
<comment type="subcellular location">
    <subcellularLocation>
        <location evidence="1">Cell envelope</location>
    </subcellularLocation>
</comment>
<dbReference type="GO" id="GO:0030313">
    <property type="term" value="C:cell envelope"/>
    <property type="evidence" value="ECO:0007669"/>
    <property type="project" value="UniProtKB-SubCell"/>
</dbReference>
<dbReference type="PANTHER" id="PTHR42953:SF1">
    <property type="entry name" value="METAL-BINDING PROTEIN HI_0362-RELATED"/>
    <property type="match status" value="1"/>
</dbReference>
<dbReference type="EMBL" id="CP003642">
    <property type="protein sequence ID" value="AFZ26871.1"/>
    <property type="molecule type" value="Genomic_DNA"/>
</dbReference>
<dbReference type="RefSeq" id="WP_015210108.1">
    <property type="nucleotide sequence ID" value="NC_019757.1"/>
</dbReference>
<keyword evidence="7" id="KW-1185">Reference proteome</keyword>
<dbReference type="GO" id="GO:0030001">
    <property type="term" value="P:metal ion transport"/>
    <property type="evidence" value="ECO:0007669"/>
    <property type="project" value="InterPro"/>
</dbReference>
<protein>
    <submittedName>
        <fullName evidence="6">ABC-type metal ion transport system, periplasmic component/surface adhesin</fullName>
    </submittedName>
</protein>